<dbReference type="AlphaFoldDB" id="A0A1I7XEK8"/>
<sequence>MSGYSQNYLIPSVLPVLCKTHPELFGNDVPIDNIVERLDKPPIAVGWKSNNSMTASELALRLIDYYSTFDPSRNAIIIEHGVEVQRKQSSAEPQLKLIDPYSPVTVCRSTNAAKALMTAVDFVKDYMYDGMFIDTFPEFPEATIFRKKTENARWRIGV</sequence>
<dbReference type="Proteomes" id="UP000095283">
    <property type="component" value="Unplaced"/>
</dbReference>
<keyword evidence="1" id="KW-1185">Reference proteome</keyword>
<evidence type="ECO:0000313" key="1">
    <source>
        <dbReference type="Proteomes" id="UP000095283"/>
    </source>
</evidence>
<proteinExistence type="predicted"/>
<name>A0A1I7XEK8_HETBA</name>
<dbReference type="WBParaSite" id="Hba_16092">
    <property type="protein sequence ID" value="Hba_16092"/>
    <property type="gene ID" value="Hba_16092"/>
</dbReference>
<evidence type="ECO:0000313" key="2">
    <source>
        <dbReference type="WBParaSite" id="Hba_16092"/>
    </source>
</evidence>
<organism evidence="1 2">
    <name type="scientific">Heterorhabditis bacteriophora</name>
    <name type="common">Entomopathogenic nematode worm</name>
    <dbReference type="NCBI Taxonomy" id="37862"/>
    <lineage>
        <taxon>Eukaryota</taxon>
        <taxon>Metazoa</taxon>
        <taxon>Ecdysozoa</taxon>
        <taxon>Nematoda</taxon>
        <taxon>Chromadorea</taxon>
        <taxon>Rhabditida</taxon>
        <taxon>Rhabditina</taxon>
        <taxon>Rhabditomorpha</taxon>
        <taxon>Strongyloidea</taxon>
        <taxon>Heterorhabditidae</taxon>
        <taxon>Heterorhabditis</taxon>
    </lineage>
</organism>
<protein>
    <submittedName>
        <fullName evidence="2">Glyco_hydro_18 domain-containing protein</fullName>
    </submittedName>
</protein>
<dbReference type="SUPFAM" id="SSF81631">
    <property type="entry name" value="PAP/OAS1 substrate-binding domain"/>
    <property type="match status" value="1"/>
</dbReference>
<accession>A0A1I7XEK8</accession>
<reference evidence="2" key="1">
    <citation type="submission" date="2016-11" db="UniProtKB">
        <authorList>
            <consortium name="WormBaseParasite"/>
        </authorList>
    </citation>
    <scope>IDENTIFICATION</scope>
</reference>
<dbReference type="Gene3D" id="1.10.1410.10">
    <property type="match status" value="1"/>
</dbReference>